<organism evidence="3 4">
    <name type="scientific">Ephemerocybe angulata</name>
    <dbReference type="NCBI Taxonomy" id="980116"/>
    <lineage>
        <taxon>Eukaryota</taxon>
        <taxon>Fungi</taxon>
        <taxon>Dikarya</taxon>
        <taxon>Basidiomycota</taxon>
        <taxon>Agaricomycotina</taxon>
        <taxon>Agaricomycetes</taxon>
        <taxon>Agaricomycetidae</taxon>
        <taxon>Agaricales</taxon>
        <taxon>Agaricineae</taxon>
        <taxon>Psathyrellaceae</taxon>
        <taxon>Ephemerocybe</taxon>
    </lineage>
</organism>
<name>A0A8H5C6B4_9AGAR</name>
<dbReference type="InterPro" id="IPR054464">
    <property type="entry name" value="ULD_fung"/>
</dbReference>
<dbReference type="Proteomes" id="UP000541558">
    <property type="component" value="Unassembled WGS sequence"/>
</dbReference>
<sequence length="257" mass="28415">MMPKRRVRLPRRREGGKSAESGSGAGSTSAPRRIQQGSQMLLCNSSGFSISGSTFNAIQGDMVVHNNDYEEFLRRAVVELRRSLPAVVGYSSPNALVITDALGETLTLPWSIVPTREALSALLVNHFQGKIGEKRVSEGKYCLGRAEGSGGGREVVPDDWDEIRESNARLIMSMLIDQVLAEELRNSCPKCGKTELGTYVDDGWHVCRRCNTRFMLPGKRVIHFRGEMIENGDPRIATFLDPLDPLLTGQMSLTKYT</sequence>
<accession>A0A8H5C6B4</accession>
<proteinExistence type="predicted"/>
<evidence type="ECO:0000256" key="1">
    <source>
        <dbReference type="SAM" id="MobiDB-lite"/>
    </source>
</evidence>
<feature type="compositionally biased region" description="Low complexity" evidence="1">
    <location>
        <begin position="18"/>
        <end position="33"/>
    </location>
</feature>
<reference evidence="3 4" key="1">
    <citation type="journal article" date="2020" name="ISME J.">
        <title>Uncovering the hidden diversity of litter-decomposition mechanisms in mushroom-forming fungi.</title>
        <authorList>
            <person name="Floudas D."/>
            <person name="Bentzer J."/>
            <person name="Ahren D."/>
            <person name="Johansson T."/>
            <person name="Persson P."/>
            <person name="Tunlid A."/>
        </authorList>
    </citation>
    <scope>NUCLEOTIDE SEQUENCE [LARGE SCALE GENOMIC DNA]</scope>
    <source>
        <strain evidence="3 4">CBS 175.51</strain>
    </source>
</reference>
<feature type="region of interest" description="Disordered" evidence="1">
    <location>
        <begin position="1"/>
        <end position="33"/>
    </location>
</feature>
<comment type="caution">
    <text evidence="3">The sequence shown here is derived from an EMBL/GenBank/DDBJ whole genome shotgun (WGS) entry which is preliminary data.</text>
</comment>
<dbReference type="OrthoDB" id="3271094at2759"/>
<dbReference type="EMBL" id="JAACJK010000066">
    <property type="protein sequence ID" value="KAF5334792.1"/>
    <property type="molecule type" value="Genomic_DNA"/>
</dbReference>
<dbReference type="Pfam" id="PF22893">
    <property type="entry name" value="ULD_2"/>
    <property type="match status" value="1"/>
</dbReference>
<feature type="domain" description="Ubiquitin-like" evidence="2">
    <location>
        <begin position="93"/>
        <end position="177"/>
    </location>
</feature>
<evidence type="ECO:0000259" key="2">
    <source>
        <dbReference type="Pfam" id="PF22893"/>
    </source>
</evidence>
<dbReference type="SUPFAM" id="SSF57783">
    <property type="entry name" value="Zinc beta-ribbon"/>
    <property type="match status" value="1"/>
</dbReference>
<dbReference type="AlphaFoldDB" id="A0A8H5C6B4"/>
<gene>
    <name evidence="3" type="ORF">D9611_012940</name>
</gene>
<evidence type="ECO:0000313" key="4">
    <source>
        <dbReference type="Proteomes" id="UP000541558"/>
    </source>
</evidence>
<feature type="compositionally biased region" description="Basic residues" evidence="1">
    <location>
        <begin position="1"/>
        <end position="11"/>
    </location>
</feature>
<protein>
    <recommendedName>
        <fullName evidence="2">Ubiquitin-like domain-containing protein</fullName>
    </recommendedName>
</protein>
<evidence type="ECO:0000313" key="3">
    <source>
        <dbReference type="EMBL" id="KAF5334792.1"/>
    </source>
</evidence>
<keyword evidence="4" id="KW-1185">Reference proteome</keyword>